<dbReference type="Proteomes" id="UP000606974">
    <property type="component" value="Unassembled WGS sequence"/>
</dbReference>
<reference evidence="2" key="1">
    <citation type="submission" date="2020-02" db="EMBL/GenBank/DDBJ databases">
        <authorList>
            <person name="Palmer J.M."/>
        </authorList>
    </citation>
    <scope>NUCLEOTIDE SEQUENCE</scope>
    <source>
        <strain evidence="2">EPUS1.4</strain>
        <tissue evidence="2">Thallus</tissue>
    </source>
</reference>
<feature type="compositionally biased region" description="Polar residues" evidence="1">
    <location>
        <begin position="267"/>
        <end position="291"/>
    </location>
</feature>
<dbReference type="InterPro" id="IPR051870">
    <property type="entry name" value="Elongin-A_domain"/>
</dbReference>
<feature type="compositionally biased region" description="Polar residues" evidence="1">
    <location>
        <begin position="309"/>
        <end position="330"/>
    </location>
</feature>
<dbReference type="GO" id="GO:0006368">
    <property type="term" value="P:transcription elongation by RNA polymerase II"/>
    <property type="evidence" value="ECO:0007669"/>
    <property type="project" value="InterPro"/>
</dbReference>
<comment type="caution">
    <text evidence="2">The sequence shown here is derived from an EMBL/GenBank/DDBJ whole genome shotgun (WGS) entry which is preliminary data.</text>
</comment>
<dbReference type="PANTHER" id="PTHR15141">
    <property type="entry name" value="TRANSCRIPTION ELONGATION FACTOR B POLYPEPTIDE 3"/>
    <property type="match status" value="1"/>
</dbReference>
<feature type="compositionally biased region" description="Pro residues" evidence="1">
    <location>
        <begin position="337"/>
        <end position="350"/>
    </location>
</feature>
<evidence type="ECO:0000313" key="3">
    <source>
        <dbReference type="Proteomes" id="UP000606974"/>
    </source>
</evidence>
<dbReference type="EMBL" id="JAACFV010000047">
    <property type="protein sequence ID" value="KAF7508952.1"/>
    <property type="molecule type" value="Genomic_DNA"/>
</dbReference>
<evidence type="ECO:0000256" key="1">
    <source>
        <dbReference type="SAM" id="MobiDB-lite"/>
    </source>
</evidence>
<organism evidence="2 3">
    <name type="scientific">Endocarpon pusillum</name>
    <dbReference type="NCBI Taxonomy" id="364733"/>
    <lineage>
        <taxon>Eukaryota</taxon>
        <taxon>Fungi</taxon>
        <taxon>Dikarya</taxon>
        <taxon>Ascomycota</taxon>
        <taxon>Pezizomycotina</taxon>
        <taxon>Eurotiomycetes</taxon>
        <taxon>Chaetothyriomycetidae</taxon>
        <taxon>Verrucariales</taxon>
        <taxon>Verrucariaceae</taxon>
        <taxon>Endocarpon</taxon>
    </lineage>
</organism>
<accession>A0A8H7AJ93</accession>
<name>A0A8H7AJ93_9EURO</name>
<keyword evidence="3" id="KW-1185">Reference proteome</keyword>
<dbReference type="InterPro" id="IPR010684">
    <property type="entry name" value="RNA_pol_II_trans_fac_SIII_A"/>
</dbReference>
<protein>
    <recommendedName>
        <fullName evidence="4">Elongin-A</fullName>
    </recommendedName>
</protein>
<dbReference type="OrthoDB" id="21513at2759"/>
<feature type="region of interest" description="Disordered" evidence="1">
    <location>
        <begin position="266"/>
        <end position="370"/>
    </location>
</feature>
<sequence length="370" mass="41461">MESHGARSLAFLAQKACIKSLKRIDDIGDCPYELIRPVLLKLENPDQLHQLEINCPHLVGRVDEIWLQLIKRDIPDWQSKPHRPKDPKSWWKVYKKLKEQTEKDREQGAEKLKAALDIINDEREQNLAKVLSRKELPKEPINYKAKTLYNYNSGKTGSKSGHKLTLLEKIRREARNARLARMNQPGPRLANKATEVKQAPRGFVEDQKLLARQKTAAPVAIRQPTVPRVAKPPIAIARQEKPATDKAFLEREERLRALTEGRRNKAITLSETSSTKTDAISKGSAASQALSRPQRPLPQSDGADDEDTGGTQASSSITGRRNQNVSASRSTPKHLTGPPPPTRFASPPPPPKRKAEPSIFMSSKKPKATR</sequence>
<dbReference type="Pfam" id="PF06881">
    <property type="entry name" value="Elongin_A"/>
    <property type="match status" value="1"/>
</dbReference>
<dbReference type="Gene3D" id="6.10.250.3180">
    <property type="match status" value="1"/>
</dbReference>
<dbReference type="PANTHER" id="PTHR15141:SF76">
    <property type="entry name" value="TRANSCRIPTION ELONGATION FACTOR B POLYPEPTIDE 3"/>
    <property type="match status" value="1"/>
</dbReference>
<dbReference type="GO" id="GO:0070449">
    <property type="term" value="C:elongin complex"/>
    <property type="evidence" value="ECO:0007669"/>
    <property type="project" value="InterPro"/>
</dbReference>
<dbReference type="AlphaFoldDB" id="A0A8H7AJ93"/>
<evidence type="ECO:0000313" key="2">
    <source>
        <dbReference type="EMBL" id="KAF7508952.1"/>
    </source>
</evidence>
<gene>
    <name evidence="2" type="ORF">GJ744_008508</name>
</gene>
<proteinExistence type="predicted"/>
<evidence type="ECO:0008006" key="4">
    <source>
        <dbReference type="Google" id="ProtNLM"/>
    </source>
</evidence>